<gene>
    <name evidence="11" type="ORF">NEPTK9_000136</name>
</gene>
<dbReference type="Proteomes" id="UP001194714">
    <property type="component" value="Unassembled WGS sequence"/>
</dbReference>
<evidence type="ECO:0000313" key="12">
    <source>
        <dbReference type="Proteomes" id="UP001194714"/>
    </source>
</evidence>
<dbReference type="InterPro" id="IPR013159">
    <property type="entry name" value="DnaA_C"/>
</dbReference>
<comment type="function">
    <text evidence="7">Plays an essential role in the initiation and regulation of chromosomal replication. ATP-DnaA binds to the origin of replication (oriC) to initiate formation of the DNA replication initiation complex once per cell cycle. Binds the DnaA box (a 9 base pair repeat at the origin) and separates the double-stranded (ds)DNA. Forms a right-handed helical filament on oriC DNA; dsDNA binds to the exterior of the filament while single-stranded (ss)DNA is stabiized in the filament's interior. The ATP-DnaA-oriC complex binds and stabilizes one strand of the AT-rich DNA unwinding element (DUE), permitting loading of DNA polymerase. After initiation quickly degrades to an ADP-DnaA complex that is not apt for DNA replication. Binds acidic phospholipids.</text>
</comment>
<dbReference type="Gene3D" id="3.30.300.180">
    <property type="match status" value="1"/>
</dbReference>
<evidence type="ECO:0000256" key="4">
    <source>
        <dbReference type="ARBA" id="ARBA00022840"/>
    </source>
</evidence>
<protein>
    <recommendedName>
        <fullName evidence="7">Chromosomal replication initiator protein DnaA</fullName>
    </recommendedName>
</protein>
<proteinExistence type="inferred from homology"/>
<evidence type="ECO:0000256" key="2">
    <source>
        <dbReference type="ARBA" id="ARBA00022705"/>
    </source>
</evidence>
<dbReference type="PRINTS" id="PR00051">
    <property type="entry name" value="DNAA"/>
</dbReference>
<keyword evidence="12" id="KW-1185">Reference proteome</keyword>
<keyword evidence="4 7" id="KW-0067">ATP-binding</keyword>
<reference evidence="11 12" key="1">
    <citation type="submission" date="2020-01" db="EMBL/GenBank/DDBJ databases">
        <title>Draft genome sequence of Cand. Neptunochlamydia vexilliferae K9.</title>
        <authorList>
            <person name="Schulz F."/>
            <person name="Koestlbacher S."/>
            <person name="Wascher F."/>
            <person name="Pizzetti I."/>
            <person name="Horn M."/>
        </authorList>
    </citation>
    <scope>NUCLEOTIDE SEQUENCE [LARGE SCALE GENOMIC DNA]</scope>
    <source>
        <strain evidence="11 12">K9</strain>
    </source>
</reference>
<dbReference type="PANTHER" id="PTHR30050:SF2">
    <property type="entry name" value="CHROMOSOMAL REPLICATION INITIATOR PROTEIN DNAA"/>
    <property type="match status" value="1"/>
</dbReference>
<keyword evidence="5" id="KW-0446">Lipid-binding</keyword>
<evidence type="ECO:0000256" key="5">
    <source>
        <dbReference type="ARBA" id="ARBA00023121"/>
    </source>
</evidence>
<comment type="similarity">
    <text evidence="8">Belongs to the DnaA family.</text>
</comment>
<dbReference type="Pfam" id="PF11638">
    <property type="entry name" value="DnaA_N"/>
    <property type="match status" value="1"/>
</dbReference>
<dbReference type="Gene3D" id="3.40.50.300">
    <property type="entry name" value="P-loop containing nucleotide triphosphate hydrolases"/>
    <property type="match status" value="1"/>
</dbReference>
<evidence type="ECO:0000256" key="8">
    <source>
        <dbReference type="RuleBase" id="RU004227"/>
    </source>
</evidence>
<comment type="caution">
    <text evidence="11">The sequence shown here is derived from an EMBL/GenBank/DDBJ whole genome shotgun (WGS) entry which is preliminary data.</text>
</comment>
<evidence type="ECO:0000256" key="1">
    <source>
        <dbReference type="ARBA" id="ARBA00022490"/>
    </source>
</evidence>
<dbReference type="Gene3D" id="1.10.1750.10">
    <property type="match status" value="1"/>
</dbReference>
<sequence length="435" mass="49689">MKQWNELLRQFDQELGKETVTKWLRSLKVIKFDAANLYLDATDTFQINWFKEYVAPLLPHRFVTARGKPIKIHFSIGGNPCDIKKKKEVVEAPSLFPSDPLQPHATFDEFVVGKSENLPYKIFSELVEGNLPLGGYNPIYIYGPKGCGKSHLLMATGAALEGQGKRCFYVRADTFTEHVIRAFRSTSLQEFRHAYRDIEVLLIDDVELFSRKRATQEELFHTFNRLHTAGLQIIVSSALAPQMLEEIEERLVSRFEWGITLSLTPPSLEEKEMILENRAEALALPLDPPLKSYLLDSFKNLHSLIQALEALALRLPHVKGAPDLEIATFHLKDLAEKEKETFLTPEKVLKIVANQFGIKTEDILGKAQNKECALPRQIAMYLCRENLKMPFLKIGRMFSRDHSTVMTSVKRVKKGIEKKEEGFLLPLSDIQRILV</sequence>
<organism evidence="11 12">
    <name type="scientific">Candidatus Neptunichlamydia vexilliferae</name>
    <dbReference type="NCBI Taxonomy" id="1651774"/>
    <lineage>
        <taxon>Bacteria</taxon>
        <taxon>Pseudomonadati</taxon>
        <taxon>Chlamydiota</taxon>
        <taxon>Chlamydiia</taxon>
        <taxon>Parachlamydiales</taxon>
        <taxon>Simkaniaceae</taxon>
        <taxon>Candidatus Neptunichlamydia</taxon>
    </lineage>
</organism>
<dbReference type="InterPro" id="IPR027417">
    <property type="entry name" value="P-loop_NTPase"/>
</dbReference>
<dbReference type="CDD" id="cd06571">
    <property type="entry name" value="Bac_DnaA_C"/>
    <property type="match status" value="1"/>
</dbReference>
<evidence type="ECO:0000259" key="10">
    <source>
        <dbReference type="SMART" id="SM00760"/>
    </source>
</evidence>
<dbReference type="InterPro" id="IPR038454">
    <property type="entry name" value="DnaA_N_sf"/>
</dbReference>
<feature type="domain" description="Chromosomal replication initiator DnaA C-terminal" evidence="10">
    <location>
        <begin position="344"/>
        <end position="412"/>
    </location>
</feature>
<dbReference type="EMBL" id="JAAEJV010000002">
    <property type="protein sequence ID" value="MBF5058639.1"/>
    <property type="molecule type" value="Genomic_DNA"/>
</dbReference>
<dbReference type="InterPro" id="IPR003593">
    <property type="entry name" value="AAA+_ATPase"/>
</dbReference>
<dbReference type="InterPro" id="IPR013317">
    <property type="entry name" value="DnaA_dom"/>
</dbReference>
<evidence type="ECO:0000256" key="7">
    <source>
        <dbReference type="RuleBase" id="RU000577"/>
    </source>
</evidence>
<dbReference type="CDD" id="cd00009">
    <property type="entry name" value="AAA"/>
    <property type="match status" value="1"/>
</dbReference>
<dbReference type="SUPFAM" id="SSF48295">
    <property type="entry name" value="TrpR-like"/>
    <property type="match status" value="1"/>
</dbReference>
<dbReference type="InterPro" id="IPR024633">
    <property type="entry name" value="DnaA_N_dom"/>
</dbReference>
<dbReference type="InterPro" id="IPR018312">
    <property type="entry name" value="Chromosome_initiator_DnaA_CS"/>
</dbReference>
<dbReference type="InterPro" id="IPR020591">
    <property type="entry name" value="Chromosome_initiator_DnaA-like"/>
</dbReference>
<keyword evidence="6 7" id="KW-0238">DNA-binding</keyword>
<evidence type="ECO:0000313" key="11">
    <source>
        <dbReference type="EMBL" id="MBF5058639.1"/>
    </source>
</evidence>
<evidence type="ECO:0000259" key="9">
    <source>
        <dbReference type="SMART" id="SM00382"/>
    </source>
</evidence>
<feature type="domain" description="AAA+ ATPase" evidence="9">
    <location>
        <begin position="135"/>
        <end position="263"/>
    </location>
</feature>
<dbReference type="PROSITE" id="PS01008">
    <property type="entry name" value="DNAA"/>
    <property type="match status" value="1"/>
</dbReference>
<evidence type="ECO:0000256" key="3">
    <source>
        <dbReference type="ARBA" id="ARBA00022741"/>
    </source>
</evidence>
<keyword evidence="3 7" id="KW-0547">Nucleotide-binding</keyword>
<dbReference type="InterPro" id="IPR010921">
    <property type="entry name" value="Trp_repressor/repl_initiator"/>
</dbReference>
<evidence type="ECO:0000256" key="6">
    <source>
        <dbReference type="ARBA" id="ARBA00023125"/>
    </source>
</evidence>
<dbReference type="SMART" id="SM00382">
    <property type="entry name" value="AAA"/>
    <property type="match status" value="1"/>
</dbReference>
<accession>A0ABS0AWX3</accession>
<keyword evidence="2 7" id="KW-0235">DNA replication</keyword>
<keyword evidence="1" id="KW-0963">Cytoplasm</keyword>
<dbReference type="SUPFAM" id="SSF52540">
    <property type="entry name" value="P-loop containing nucleoside triphosphate hydrolases"/>
    <property type="match status" value="1"/>
</dbReference>
<name>A0ABS0AWX3_9BACT</name>
<dbReference type="PANTHER" id="PTHR30050">
    <property type="entry name" value="CHROMOSOMAL REPLICATION INITIATOR PROTEIN DNAA"/>
    <property type="match status" value="1"/>
</dbReference>
<dbReference type="Pfam" id="PF08299">
    <property type="entry name" value="Bac_DnaA_C"/>
    <property type="match status" value="1"/>
</dbReference>
<dbReference type="Pfam" id="PF00308">
    <property type="entry name" value="Bac_DnaA"/>
    <property type="match status" value="1"/>
</dbReference>
<dbReference type="SMART" id="SM00760">
    <property type="entry name" value="Bac_DnaA_C"/>
    <property type="match status" value="1"/>
</dbReference>
<dbReference type="RefSeq" id="WP_194846916.1">
    <property type="nucleotide sequence ID" value="NZ_JAAEJV010000002.1"/>
</dbReference>